<dbReference type="AlphaFoldDB" id="A0A8S2VF71"/>
<dbReference type="SUPFAM" id="SSF63825">
    <property type="entry name" value="YWTD domain"/>
    <property type="match status" value="1"/>
</dbReference>
<evidence type="ECO:0000313" key="3">
    <source>
        <dbReference type="Proteomes" id="UP000681720"/>
    </source>
</evidence>
<name>A0A8S2VF71_9BILA</name>
<protein>
    <submittedName>
        <fullName evidence="2">Uncharacterized protein</fullName>
    </submittedName>
</protein>
<dbReference type="Proteomes" id="UP000681720">
    <property type="component" value="Unassembled WGS sequence"/>
</dbReference>
<sequence>PYHLTCDYSAKRLYWTDGALSRIQHSDYNGRNIQSLRGRLISHPFGLAIYGCKKMIRKFITYNKVKLS</sequence>
<feature type="repeat" description="LDL-receptor class B" evidence="1">
    <location>
        <begin position="11"/>
        <end position="53"/>
    </location>
</feature>
<dbReference type="InterPro" id="IPR011042">
    <property type="entry name" value="6-blade_b-propeller_TolB-like"/>
</dbReference>
<evidence type="ECO:0000256" key="1">
    <source>
        <dbReference type="PROSITE-ProRule" id="PRU00461"/>
    </source>
</evidence>
<proteinExistence type="predicted"/>
<gene>
    <name evidence="2" type="ORF">GIL414_LOCUS29822</name>
</gene>
<evidence type="ECO:0000313" key="2">
    <source>
        <dbReference type="EMBL" id="CAF4393179.1"/>
    </source>
</evidence>
<dbReference type="EMBL" id="CAJOBJ010055313">
    <property type="protein sequence ID" value="CAF4393179.1"/>
    <property type="molecule type" value="Genomic_DNA"/>
</dbReference>
<feature type="non-terminal residue" evidence="2">
    <location>
        <position position="1"/>
    </location>
</feature>
<dbReference type="InterPro" id="IPR000033">
    <property type="entry name" value="LDLR_classB_rpt"/>
</dbReference>
<dbReference type="PROSITE" id="PS51120">
    <property type="entry name" value="LDLRB"/>
    <property type="match status" value="1"/>
</dbReference>
<dbReference type="Pfam" id="PF00058">
    <property type="entry name" value="Ldl_recept_b"/>
    <property type="match status" value="1"/>
</dbReference>
<comment type="caution">
    <text evidence="2">The sequence shown here is derived from an EMBL/GenBank/DDBJ whole genome shotgun (WGS) entry which is preliminary data.</text>
</comment>
<dbReference type="Gene3D" id="2.120.10.30">
    <property type="entry name" value="TolB, C-terminal domain"/>
    <property type="match status" value="1"/>
</dbReference>
<organism evidence="2 3">
    <name type="scientific">Rotaria magnacalcarata</name>
    <dbReference type="NCBI Taxonomy" id="392030"/>
    <lineage>
        <taxon>Eukaryota</taxon>
        <taxon>Metazoa</taxon>
        <taxon>Spiralia</taxon>
        <taxon>Gnathifera</taxon>
        <taxon>Rotifera</taxon>
        <taxon>Eurotatoria</taxon>
        <taxon>Bdelloidea</taxon>
        <taxon>Philodinida</taxon>
        <taxon>Philodinidae</taxon>
        <taxon>Rotaria</taxon>
    </lineage>
</organism>
<reference evidence="2" key="1">
    <citation type="submission" date="2021-02" db="EMBL/GenBank/DDBJ databases">
        <authorList>
            <person name="Nowell W R."/>
        </authorList>
    </citation>
    <scope>NUCLEOTIDE SEQUENCE</scope>
</reference>
<accession>A0A8S2VF71</accession>